<evidence type="ECO:0000313" key="3">
    <source>
        <dbReference type="WBParaSite" id="SCUD_0000770601-mRNA-1"/>
    </source>
</evidence>
<evidence type="ECO:0000313" key="1">
    <source>
        <dbReference type="EMBL" id="VDP27420.1"/>
    </source>
</evidence>
<evidence type="ECO:0000313" key="2">
    <source>
        <dbReference type="Proteomes" id="UP000279833"/>
    </source>
</evidence>
<dbReference type="SUPFAM" id="SSF56219">
    <property type="entry name" value="DNase I-like"/>
    <property type="match status" value="1"/>
</dbReference>
<dbReference type="WBParaSite" id="SCUD_0000770601-mRNA-1">
    <property type="protein sequence ID" value="SCUD_0000770601-mRNA-1"/>
    <property type="gene ID" value="SCUD_0000770601"/>
</dbReference>
<protein>
    <submittedName>
        <fullName evidence="3">Endo/exonuclease/phosphatase domain-containing protein</fullName>
    </submittedName>
</protein>
<dbReference type="Gene3D" id="3.60.10.10">
    <property type="entry name" value="Endonuclease/exonuclease/phosphatase"/>
    <property type="match status" value="1"/>
</dbReference>
<accession>A0A183JYA3</accession>
<keyword evidence="2" id="KW-1185">Reference proteome</keyword>
<organism evidence="3">
    <name type="scientific">Schistosoma curassoni</name>
    <dbReference type="NCBI Taxonomy" id="6186"/>
    <lineage>
        <taxon>Eukaryota</taxon>
        <taxon>Metazoa</taxon>
        <taxon>Spiralia</taxon>
        <taxon>Lophotrochozoa</taxon>
        <taxon>Platyhelminthes</taxon>
        <taxon>Trematoda</taxon>
        <taxon>Digenea</taxon>
        <taxon>Strigeidida</taxon>
        <taxon>Schistosomatoidea</taxon>
        <taxon>Schistosomatidae</taxon>
        <taxon>Schistosoma</taxon>
    </lineage>
</organism>
<reference evidence="3" key="1">
    <citation type="submission" date="2016-06" db="UniProtKB">
        <authorList>
            <consortium name="WormBaseParasite"/>
        </authorList>
    </citation>
    <scope>IDENTIFICATION</scope>
</reference>
<dbReference type="Proteomes" id="UP000279833">
    <property type="component" value="Unassembled WGS sequence"/>
</dbReference>
<reference evidence="1 2" key="2">
    <citation type="submission" date="2018-11" db="EMBL/GenBank/DDBJ databases">
        <authorList>
            <consortium name="Pathogen Informatics"/>
        </authorList>
    </citation>
    <scope>NUCLEOTIDE SEQUENCE [LARGE SCALE GENOMIC DNA]</scope>
    <source>
        <strain evidence="1">Dakar</strain>
        <strain evidence="2">Dakar, Senegal</strain>
    </source>
</reference>
<gene>
    <name evidence="1" type="ORF">SCUD_LOCUS7706</name>
</gene>
<dbReference type="AlphaFoldDB" id="A0A183JYA3"/>
<sequence>MLLYFSPEEENAPHTQEVALMVSKGARSALIEWESHGSRIIEAYFKTKREGIKMNVIHCYAVTNNNNDDDKDQFYKRLQPIITRCSGDDPTILMGDLNAKVGMDNAGHEDIIGRHELARRNENVERFLDRNRWVEHFEELSSTPNSLNTPVIEAAHTVIEWIMKTSTSQGKHGIKWTCWMQLDDLNFTDDLALLSHTHQQMQVKTTSVAAASASVGLNMYKGKSKILKHDTRNTNPITLGGEALKSCGLSRTWVASSMNKEDLTQT</sequence>
<dbReference type="InterPro" id="IPR036691">
    <property type="entry name" value="Endo/exonu/phosph_ase_sf"/>
</dbReference>
<dbReference type="EMBL" id="UZAK01032440">
    <property type="protein sequence ID" value="VDP27420.1"/>
    <property type="molecule type" value="Genomic_DNA"/>
</dbReference>
<name>A0A183JYA3_9TREM</name>
<proteinExistence type="predicted"/>